<dbReference type="InterPro" id="IPR004401">
    <property type="entry name" value="YbaB/EbfC"/>
</dbReference>
<dbReference type="RefSeq" id="WP_215923803.1">
    <property type="nucleotide sequence ID" value="NZ_JAHKNI010000024.1"/>
</dbReference>
<evidence type="ECO:0000313" key="2">
    <source>
        <dbReference type="EMBL" id="MBU3067724.1"/>
    </source>
</evidence>
<protein>
    <submittedName>
        <fullName evidence="2">YbaB/EbfC family nucleoid-associated protein</fullName>
    </submittedName>
</protein>
<dbReference type="Proteomes" id="UP000733379">
    <property type="component" value="Unassembled WGS sequence"/>
</dbReference>
<comment type="caution">
    <text evidence="2">The sequence shown here is derived from an EMBL/GenBank/DDBJ whole genome shotgun (WGS) entry which is preliminary data.</text>
</comment>
<reference evidence="2 3" key="1">
    <citation type="submission" date="2021-06" db="EMBL/GenBank/DDBJ databases">
        <title>Actinomycetes sequencing.</title>
        <authorList>
            <person name="Shan Q."/>
        </authorList>
    </citation>
    <scope>NUCLEOTIDE SEQUENCE [LARGE SCALE GENOMIC DNA]</scope>
    <source>
        <strain evidence="2 3">NEAU-G5</strain>
    </source>
</reference>
<evidence type="ECO:0000313" key="3">
    <source>
        <dbReference type="Proteomes" id="UP000733379"/>
    </source>
</evidence>
<evidence type="ECO:0000256" key="1">
    <source>
        <dbReference type="SAM" id="MobiDB-lite"/>
    </source>
</evidence>
<gene>
    <name evidence="2" type="ORF">KO481_40175</name>
</gene>
<accession>A0ABS6BEX6</accession>
<dbReference type="EMBL" id="JAHKNI010000024">
    <property type="protein sequence ID" value="MBU3067724.1"/>
    <property type="molecule type" value="Genomic_DNA"/>
</dbReference>
<feature type="region of interest" description="Disordered" evidence="1">
    <location>
        <begin position="117"/>
        <end position="170"/>
    </location>
</feature>
<dbReference type="InterPro" id="IPR036894">
    <property type="entry name" value="YbaB-like_sf"/>
</dbReference>
<proteinExistence type="predicted"/>
<name>A0ABS6BEX6_9NOCA</name>
<dbReference type="SUPFAM" id="SSF82607">
    <property type="entry name" value="YbaB-like"/>
    <property type="match status" value="1"/>
</dbReference>
<dbReference type="Pfam" id="PF02575">
    <property type="entry name" value="YbaB_DNA_bd"/>
    <property type="match status" value="1"/>
</dbReference>
<organism evidence="2 3">
    <name type="scientific">Nocardia albiluteola</name>
    <dbReference type="NCBI Taxonomy" id="2842303"/>
    <lineage>
        <taxon>Bacteria</taxon>
        <taxon>Bacillati</taxon>
        <taxon>Actinomycetota</taxon>
        <taxon>Actinomycetes</taxon>
        <taxon>Mycobacteriales</taxon>
        <taxon>Nocardiaceae</taxon>
        <taxon>Nocardia</taxon>
    </lineage>
</organism>
<sequence length="170" mass="18177">MTNERAKADLAAVVDGVQTQLQMIAQVQRDRAQLLGTATVLKGRVSVTVNAALVVVETKFGPGAEDMTLSALARAVTDAAQRAAEDLTRKNQELMAPLRSHRARMPSLADLIEGMPDLRAGLGEPPKPSLARPNSPDREPPPEGGGLRFTDVEDIDRSAEPSGRVTDSSW</sequence>
<dbReference type="Gene3D" id="3.30.1310.10">
    <property type="entry name" value="Nucleoid-associated protein YbaB-like domain"/>
    <property type="match status" value="1"/>
</dbReference>
<keyword evidence="3" id="KW-1185">Reference proteome</keyword>